<evidence type="ECO:0000313" key="3">
    <source>
        <dbReference type="Proteomes" id="UP000542674"/>
    </source>
</evidence>
<feature type="chain" id="PRO_5030970288" evidence="1">
    <location>
        <begin position="31"/>
        <end position="155"/>
    </location>
</feature>
<gene>
    <name evidence="2" type="ORF">F4559_002241</name>
</gene>
<evidence type="ECO:0000313" key="2">
    <source>
        <dbReference type="EMBL" id="MBB4964882.1"/>
    </source>
</evidence>
<organism evidence="2 3">
    <name type="scientific">Saccharothrix violaceirubra</name>
    <dbReference type="NCBI Taxonomy" id="413306"/>
    <lineage>
        <taxon>Bacteria</taxon>
        <taxon>Bacillati</taxon>
        <taxon>Actinomycetota</taxon>
        <taxon>Actinomycetes</taxon>
        <taxon>Pseudonocardiales</taxon>
        <taxon>Pseudonocardiaceae</taxon>
        <taxon>Saccharothrix</taxon>
    </lineage>
</organism>
<keyword evidence="1" id="KW-0732">Signal</keyword>
<dbReference type="Proteomes" id="UP000542674">
    <property type="component" value="Unassembled WGS sequence"/>
</dbReference>
<dbReference type="EMBL" id="JACHJS010000001">
    <property type="protein sequence ID" value="MBB4964882.1"/>
    <property type="molecule type" value="Genomic_DNA"/>
</dbReference>
<sequence>MSPHRTRGFLRTTLLLALGASPLIVGVASATETLHAPVEPRSGDAGRVDAVRADVPVDRPVVLPVPADVPVLDGAAGPAPMPGIYEGEPRTPMARDRIAPALPGVPGVADSGIRVPDVADLPAAPAVPALPGLPALPAAPAVPGDLGTGLPALGH</sequence>
<name>A0A7W7T1K3_9PSEU</name>
<feature type="signal peptide" evidence="1">
    <location>
        <begin position="1"/>
        <end position="30"/>
    </location>
</feature>
<dbReference type="RefSeq" id="WP_184668152.1">
    <property type="nucleotide sequence ID" value="NZ_BAABAI010000015.1"/>
</dbReference>
<protein>
    <submittedName>
        <fullName evidence="2">Uncharacterized protein</fullName>
    </submittedName>
</protein>
<proteinExistence type="predicted"/>
<keyword evidence="3" id="KW-1185">Reference proteome</keyword>
<reference evidence="2 3" key="1">
    <citation type="submission" date="2020-08" db="EMBL/GenBank/DDBJ databases">
        <title>Sequencing the genomes of 1000 actinobacteria strains.</title>
        <authorList>
            <person name="Klenk H.-P."/>
        </authorList>
    </citation>
    <scope>NUCLEOTIDE SEQUENCE [LARGE SCALE GENOMIC DNA]</scope>
    <source>
        <strain evidence="2 3">DSM 45084</strain>
    </source>
</reference>
<dbReference type="AlphaFoldDB" id="A0A7W7T1K3"/>
<accession>A0A7W7T1K3</accession>
<comment type="caution">
    <text evidence="2">The sequence shown here is derived from an EMBL/GenBank/DDBJ whole genome shotgun (WGS) entry which is preliminary data.</text>
</comment>
<evidence type="ECO:0000256" key="1">
    <source>
        <dbReference type="SAM" id="SignalP"/>
    </source>
</evidence>